<sequence>MGMGMGMSMRMRKAVVLACLSLAVWMCIVGVVVVKVSASGATGDGENTVHVINEIDDADDNYDYDPYASTESGLPPEPWTEDNKYHIRDGATEEEYFAALAEMPCDIPIIDAVAIDEEMLTGGGEHVELARSLLSKGYPFVTRGNELDEPFWHADNLEKVLPEWFDREEGLITAHEDYVRAILRAHYSTPSFLTKDGVGPDLFSEFLFRAKKAQANSRHIDEGCESSYSLQMRGWKLWELDLPWNDTAGPGPHGDGKLRCVLRPGDALFFYAGWYHRTMPITDDESVAISMYFHNPIVSHEEFYANFGDKLLATPYYCDCLGFFKPAQARNVTAVAESLSACDVIRKTTDDPTFMDDLGTDDPDMADSCPPDASVLRFADPFEAGK</sequence>
<accession>A0A0L0DBV1</accession>
<evidence type="ECO:0000313" key="2">
    <source>
        <dbReference type="Proteomes" id="UP000054408"/>
    </source>
</evidence>
<reference evidence="1 2" key="1">
    <citation type="submission" date="2010-05" db="EMBL/GenBank/DDBJ databases">
        <title>The Genome Sequence of Thecamonas trahens ATCC 50062.</title>
        <authorList>
            <consortium name="The Broad Institute Genome Sequencing Platform"/>
            <person name="Russ C."/>
            <person name="Cuomo C."/>
            <person name="Shea T."/>
            <person name="Young S.K."/>
            <person name="Zeng Q."/>
            <person name="Koehrsen M."/>
            <person name="Haas B."/>
            <person name="Borodovsky M."/>
            <person name="Guigo R."/>
            <person name="Alvarado L."/>
            <person name="Berlin A."/>
            <person name="Bochicchio J."/>
            <person name="Borenstein D."/>
            <person name="Chapman S."/>
            <person name="Chen Z."/>
            <person name="Freedman E."/>
            <person name="Gellesch M."/>
            <person name="Goldberg J."/>
            <person name="Griggs A."/>
            <person name="Gujja S."/>
            <person name="Heilman E."/>
            <person name="Heiman D."/>
            <person name="Hepburn T."/>
            <person name="Howarth C."/>
            <person name="Jen D."/>
            <person name="Larson L."/>
            <person name="Mehta T."/>
            <person name="Park D."/>
            <person name="Pearson M."/>
            <person name="Roberts A."/>
            <person name="Saif S."/>
            <person name="Shenoy N."/>
            <person name="Sisk P."/>
            <person name="Stolte C."/>
            <person name="Sykes S."/>
            <person name="Thomson T."/>
            <person name="Walk T."/>
            <person name="White J."/>
            <person name="Yandava C."/>
            <person name="Burger G."/>
            <person name="Gray M.W."/>
            <person name="Holland P.W.H."/>
            <person name="King N."/>
            <person name="Lang F.B.F."/>
            <person name="Roger A.J."/>
            <person name="Ruiz-Trillo I."/>
            <person name="Lander E."/>
            <person name="Nusbaum C."/>
        </authorList>
    </citation>
    <scope>NUCLEOTIDE SEQUENCE [LARGE SCALE GENOMIC DNA]</scope>
    <source>
        <strain evidence="1 2">ATCC 50062</strain>
    </source>
</reference>
<evidence type="ECO:0008006" key="3">
    <source>
        <dbReference type="Google" id="ProtNLM"/>
    </source>
</evidence>
<gene>
    <name evidence="1" type="ORF">AMSG_00562</name>
</gene>
<evidence type="ECO:0000313" key="1">
    <source>
        <dbReference type="EMBL" id="KNC48783.1"/>
    </source>
</evidence>
<protein>
    <recommendedName>
        <fullName evidence="3">JmjC domain-containing protein</fullName>
    </recommendedName>
</protein>
<keyword evidence="2" id="KW-1185">Reference proteome</keyword>
<dbReference type="Proteomes" id="UP000054408">
    <property type="component" value="Unassembled WGS sequence"/>
</dbReference>
<proteinExistence type="predicted"/>
<dbReference type="RefSeq" id="XP_013762834.1">
    <property type="nucleotide sequence ID" value="XM_013907380.1"/>
</dbReference>
<dbReference type="GeneID" id="25560363"/>
<dbReference type="SUPFAM" id="SSF51197">
    <property type="entry name" value="Clavaminate synthase-like"/>
    <property type="match status" value="1"/>
</dbReference>
<organism evidence="1 2">
    <name type="scientific">Thecamonas trahens ATCC 50062</name>
    <dbReference type="NCBI Taxonomy" id="461836"/>
    <lineage>
        <taxon>Eukaryota</taxon>
        <taxon>Apusozoa</taxon>
        <taxon>Apusomonadida</taxon>
        <taxon>Apusomonadidae</taxon>
        <taxon>Thecamonas</taxon>
    </lineage>
</organism>
<name>A0A0L0DBV1_THETB</name>
<dbReference type="AlphaFoldDB" id="A0A0L0DBV1"/>
<dbReference type="Gene3D" id="2.60.120.650">
    <property type="entry name" value="Cupin"/>
    <property type="match status" value="1"/>
</dbReference>
<dbReference type="OrthoDB" id="10063099at2759"/>
<dbReference type="EMBL" id="GL349434">
    <property type="protein sequence ID" value="KNC48783.1"/>
    <property type="molecule type" value="Genomic_DNA"/>
</dbReference>